<comment type="caution">
    <text evidence="2">The sequence shown here is derived from an EMBL/GenBank/DDBJ whole genome shotgun (WGS) entry which is preliminary data.</text>
</comment>
<reference evidence="2 3" key="1">
    <citation type="submission" date="2023-07" db="EMBL/GenBank/DDBJ databases">
        <authorList>
            <person name="Peeters C."/>
        </authorList>
    </citation>
    <scope>NUCLEOTIDE SEQUENCE [LARGE SCALE GENOMIC DNA]</scope>
    <source>
        <strain evidence="2 3">LMG 18101</strain>
    </source>
</reference>
<dbReference type="Proteomes" id="UP001189757">
    <property type="component" value="Unassembled WGS sequence"/>
</dbReference>
<organism evidence="2 3">
    <name type="scientific">Ralstonia flaminis</name>
    <dbReference type="NCBI Taxonomy" id="3058597"/>
    <lineage>
        <taxon>Bacteria</taxon>
        <taxon>Pseudomonadati</taxon>
        <taxon>Pseudomonadota</taxon>
        <taxon>Betaproteobacteria</taxon>
        <taxon>Burkholderiales</taxon>
        <taxon>Burkholderiaceae</taxon>
        <taxon>Ralstonia</taxon>
    </lineage>
</organism>
<feature type="chain" id="PRO_5045513431" evidence="1">
    <location>
        <begin position="32"/>
        <end position="76"/>
    </location>
</feature>
<sequence length="76" mass="7795">MYANRAASRPFFRPAILVAVALNFALVGCDAADPHVPAVVRAPASTLSLSPSSTQAAALPTIARDGLAPPVMHTVD</sequence>
<protein>
    <submittedName>
        <fullName evidence="2">Uncharacterized protein</fullName>
    </submittedName>
</protein>
<gene>
    <name evidence="2" type="ORF">LMG18101_02227</name>
</gene>
<proteinExistence type="predicted"/>
<keyword evidence="3" id="KW-1185">Reference proteome</keyword>
<dbReference type="RefSeq" id="WP_316681130.1">
    <property type="nucleotide sequence ID" value="NZ_CATZLL010000006.1"/>
</dbReference>
<dbReference type="EMBL" id="CATZLL010000006">
    <property type="protein sequence ID" value="CAJ0814399.1"/>
    <property type="molecule type" value="Genomic_DNA"/>
</dbReference>
<feature type="signal peptide" evidence="1">
    <location>
        <begin position="1"/>
        <end position="31"/>
    </location>
</feature>
<keyword evidence="1" id="KW-0732">Signal</keyword>
<dbReference type="PROSITE" id="PS51257">
    <property type="entry name" value="PROKAR_LIPOPROTEIN"/>
    <property type="match status" value="1"/>
</dbReference>
<name>A0ABM9K416_9RALS</name>
<evidence type="ECO:0000256" key="1">
    <source>
        <dbReference type="SAM" id="SignalP"/>
    </source>
</evidence>
<evidence type="ECO:0000313" key="2">
    <source>
        <dbReference type="EMBL" id="CAJ0814399.1"/>
    </source>
</evidence>
<evidence type="ECO:0000313" key="3">
    <source>
        <dbReference type="Proteomes" id="UP001189757"/>
    </source>
</evidence>
<accession>A0ABM9K416</accession>